<sequence length="64" mass="7006">MKDPVLSVKEKIGYGIMGDGATLPIILALFTLISAERVFLFHFCTKGNIHFSLVTQAADAIPER</sequence>
<proteinExistence type="predicted"/>
<keyword evidence="1" id="KW-0472">Membrane</keyword>
<organism evidence="2">
    <name type="scientific">Klebsiella quasipneumoniae</name>
    <dbReference type="NCBI Taxonomy" id="1463165"/>
    <lineage>
        <taxon>Bacteria</taxon>
        <taxon>Pseudomonadati</taxon>
        <taxon>Pseudomonadota</taxon>
        <taxon>Gammaproteobacteria</taxon>
        <taxon>Enterobacterales</taxon>
        <taxon>Enterobacteriaceae</taxon>
        <taxon>Klebsiella/Raoultella group</taxon>
        <taxon>Klebsiella</taxon>
        <taxon>Klebsiella pneumoniae complex</taxon>
    </lineage>
</organism>
<evidence type="ECO:0000256" key="1">
    <source>
        <dbReference type="SAM" id="Phobius"/>
    </source>
</evidence>
<reference evidence="2" key="1">
    <citation type="submission" date="2019-01" db="EMBL/GenBank/DDBJ databases">
        <authorList>
            <person name="Lista F."/>
            <person name="Anselmo A."/>
        </authorList>
    </citation>
    <scope>NUCLEOTIDE SEQUENCE</scope>
    <source>
        <strain evidence="2">8S</strain>
    </source>
</reference>
<accession>A0A483KJB0</accession>
<keyword evidence="1" id="KW-1133">Transmembrane helix</keyword>
<evidence type="ECO:0000313" key="2">
    <source>
        <dbReference type="EMBL" id="TCX62105.1"/>
    </source>
</evidence>
<name>A0A483KJB0_9ENTR</name>
<dbReference type="RefSeq" id="WP_072422176.1">
    <property type="nucleotide sequence ID" value="NZ_CP081827.1"/>
</dbReference>
<comment type="caution">
    <text evidence="2">The sequence shown here is derived from an EMBL/GenBank/DDBJ whole genome shotgun (WGS) entry which is preliminary data.</text>
</comment>
<keyword evidence="1" id="KW-0812">Transmembrane</keyword>
<dbReference type="EMBL" id="SDCO01000005">
    <property type="protein sequence ID" value="TCX62105.1"/>
    <property type="molecule type" value="Genomic_DNA"/>
</dbReference>
<gene>
    <name evidence="2" type="ORF">ETE84_10715</name>
</gene>
<dbReference type="AlphaFoldDB" id="A0A483KJB0"/>
<feature type="transmembrane region" description="Helical" evidence="1">
    <location>
        <begin position="12"/>
        <end position="33"/>
    </location>
</feature>
<protein>
    <submittedName>
        <fullName evidence="2">Uncharacterized protein</fullName>
    </submittedName>
</protein>